<evidence type="ECO:0000256" key="5">
    <source>
        <dbReference type="ARBA" id="ARBA00022807"/>
    </source>
</evidence>
<evidence type="ECO:0000256" key="1">
    <source>
        <dbReference type="ARBA" id="ARBA00007074"/>
    </source>
</evidence>
<dbReference type="AlphaFoldDB" id="A0A370QHW1"/>
<comment type="caution">
    <text evidence="8">The sequence shown here is derived from an EMBL/GenBank/DDBJ whole genome shotgun (WGS) entry which is preliminary data.</text>
</comment>
<dbReference type="PANTHER" id="PTHR47360:SF1">
    <property type="entry name" value="ENDOPEPTIDASE NLPC-RELATED"/>
    <property type="match status" value="1"/>
</dbReference>
<keyword evidence="2" id="KW-0645">Protease</keyword>
<keyword evidence="4" id="KW-0378">Hydrolase</keyword>
<keyword evidence="9" id="KW-1185">Reference proteome</keyword>
<protein>
    <submittedName>
        <fullName evidence="8">Lipoprotein Spr</fullName>
    </submittedName>
</protein>
<dbReference type="InterPro" id="IPR000064">
    <property type="entry name" value="NLP_P60_dom"/>
</dbReference>
<accession>A0A370QHW1</accession>
<sequence>MLFNIRNCVFAATIACASLSLFSLPASASSSLLPQNSFTQKINNTTTIKNAISSVYAKWKGVHYRFGGSTKRGVDCSALMQHVFSDTVDMHLPRTTREQIKLGTRISKNELRTGDLVFFKTSRYQRHVGVYIGNNQFMHASKRKGVTISSLDNSYWVRHYESARRVVDDYTA</sequence>
<reference evidence="8 9" key="1">
    <citation type="submission" date="2018-07" db="EMBL/GenBank/DDBJ databases">
        <title>Genomic Encyclopedia of Type Strains, Phase IV (KMG-IV): sequencing the most valuable type-strain genomes for metagenomic binning, comparative biology and taxonomic classification.</title>
        <authorList>
            <person name="Goeker M."/>
        </authorList>
    </citation>
    <scope>NUCLEOTIDE SEQUENCE [LARGE SCALE GENOMIC DNA]</scope>
    <source>
        <strain evidence="8 9">DSM 103736</strain>
    </source>
</reference>
<feature type="chain" id="PRO_5016835269" evidence="6">
    <location>
        <begin position="29"/>
        <end position="172"/>
    </location>
</feature>
<evidence type="ECO:0000256" key="3">
    <source>
        <dbReference type="ARBA" id="ARBA00022729"/>
    </source>
</evidence>
<dbReference type="InterPro" id="IPR052062">
    <property type="entry name" value="Murein_DD/LD_carboxypeptidase"/>
</dbReference>
<dbReference type="EMBL" id="QRAP01000008">
    <property type="protein sequence ID" value="RDK87951.1"/>
    <property type="molecule type" value="Genomic_DNA"/>
</dbReference>
<dbReference type="GO" id="GO:0006508">
    <property type="term" value="P:proteolysis"/>
    <property type="evidence" value="ECO:0007669"/>
    <property type="project" value="UniProtKB-KW"/>
</dbReference>
<feature type="signal peptide" evidence="6">
    <location>
        <begin position="1"/>
        <end position="28"/>
    </location>
</feature>
<comment type="similarity">
    <text evidence="1">Belongs to the peptidase C40 family.</text>
</comment>
<keyword evidence="3 6" id="KW-0732">Signal</keyword>
<name>A0A370QHW1_9GAMM</name>
<gene>
    <name evidence="8" type="ORF">C8D90_108233</name>
</gene>
<dbReference type="GO" id="GO:0008234">
    <property type="term" value="F:cysteine-type peptidase activity"/>
    <property type="evidence" value="ECO:0007669"/>
    <property type="project" value="UniProtKB-KW"/>
</dbReference>
<dbReference type="Gene3D" id="3.90.1720.10">
    <property type="entry name" value="endopeptidase domain like (from Nostoc punctiforme)"/>
    <property type="match status" value="1"/>
</dbReference>
<evidence type="ECO:0000313" key="9">
    <source>
        <dbReference type="Proteomes" id="UP000254848"/>
    </source>
</evidence>
<dbReference type="Pfam" id="PF00877">
    <property type="entry name" value="NLPC_P60"/>
    <property type="match status" value="1"/>
</dbReference>
<feature type="domain" description="NlpC/P60" evidence="7">
    <location>
        <begin position="46"/>
        <end position="167"/>
    </location>
</feature>
<dbReference type="SUPFAM" id="SSF54001">
    <property type="entry name" value="Cysteine proteinases"/>
    <property type="match status" value="1"/>
</dbReference>
<organism evidence="8 9">
    <name type="scientific">Enterobacillus tribolii</name>
    <dbReference type="NCBI Taxonomy" id="1487935"/>
    <lineage>
        <taxon>Bacteria</taxon>
        <taxon>Pseudomonadati</taxon>
        <taxon>Pseudomonadota</taxon>
        <taxon>Gammaproteobacteria</taxon>
        <taxon>Enterobacterales</taxon>
        <taxon>Hafniaceae</taxon>
        <taxon>Enterobacillus</taxon>
    </lineage>
</organism>
<dbReference type="PANTHER" id="PTHR47360">
    <property type="entry name" value="MUREIN DD-ENDOPEPTIDASE MEPS/MUREIN LD-CARBOXYPEPTIDASE"/>
    <property type="match status" value="1"/>
</dbReference>
<evidence type="ECO:0000313" key="8">
    <source>
        <dbReference type="EMBL" id="RDK87951.1"/>
    </source>
</evidence>
<evidence type="ECO:0000256" key="4">
    <source>
        <dbReference type="ARBA" id="ARBA00022801"/>
    </source>
</evidence>
<keyword evidence="5" id="KW-0788">Thiol protease</keyword>
<dbReference type="OrthoDB" id="9807055at2"/>
<dbReference type="InterPro" id="IPR038765">
    <property type="entry name" value="Papain-like_cys_pep_sf"/>
</dbReference>
<keyword evidence="8" id="KW-0449">Lipoprotein</keyword>
<dbReference type="PROSITE" id="PS51935">
    <property type="entry name" value="NLPC_P60"/>
    <property type="match status" value="1"/>
</dbReference>
<evidence type="ECO:0000259" key="7">
    <source>
        <dbReference type="PROSITE" id="PS51935"/>
    </source>
</evidence>
<evidence type="ECO:0000256" key="6">
    <source>
        <dbReference type="SAM" id="SignalP"/>
    </source>
</evidence>
<dbReference type="Proteomes" id="UP000254848">
    <property type="component" value="Unassembled WGS sequence"/>
</dbReference>
<proteinExistence type="inferred from homology"/>
<evidence type="ECO:0000256" key="2">
    <source>
        <dbReference type="ARBA" id="ARBA00022670"/>
    </source>
</evidence>